<evidence type="ECO:0000313" key="5">
    <source>
        <dbReference type="EMBL" id="MFC3958923.1"/>
    </source>
</evidence>
<accession>A0ABD5NPH7</accession>
<feature type="domain" description="TraC-like" evidence="4">
    <location>
        <begin position="117"/>
        <end position="322"/>
    </location>
</feature>
<feature type="compositionally biased region" description="Basic and acidic residues" evidence="1">
    <location>
        <begin position="363"/>
        <end position="387"/>
    </location>
</feature>
<organism evidence="5 6">
    <name type="scientific">Halovivax cerinus</name>
    <dbReference type="NCBI Taxonomy" id="1487865"/>
    <lineage>
        <taxon>Archaea</taxon>
        <taxon>Methanobacteriati</taxon>
        <taxon>Methanobacteriota</taxon>
        <taxon>Stenosarchaea group</taxon>
        <taxon>Halobacteria</taxon>
        <taxon>Halobacteriales</taxon>
        <taxon>Natrialbaceae</taxon>
        <taxon>Halovivax</taxon>
    </lineage>
</organism>
<evidence type="ECO:0000256" key="1">
    <source>
        <dbReference type="SAM" id="MobiDB-lite"/>
    </source>
</evidence>
<evidence type="ECO:0000256" key="2">
    <source>
        <dbReference type="SAM" id="Phobius"/>
    </source>
</evidence>
<dbReference type="EMBL" id="JBHSAQ010000009">
    <property type="protein sequence ID" value="MFC3958923.1"/>
    <property type="molecule type" value="Genomic_DNA"/>
</dbReference>
<keyword evidence="2" id="KW-1133">Transmembrane helix</keyword>
<proteinExistence type="predicted"/>
<feature type="region of interest" description="Disordered" evidence="1">
    <location>
        <begin position="1099"/>
        <end position="1143"/>
    </location>
</feature>
<dbReference type="GeneID" id="73901861"/>
<dbReference type="PANTHER" id="PTHR30121">
    <property type="entry name" value="UNCHARACTERIZED PROTEIN YJGR-RELATED"/>
    <property type="match status" value="1"/>
</dbReference>
<keyword evidence="6" id="KW-1185">Reference proteome</keyword>
<name>A0ABD5NPH7_9EURY</name>
<protein>
    <submittedName>
        <fullName evidence="5">VirB4 family type IV secretion system protein</fullName>
    </submittedName>
</protein>
<dbReference type="InterPro" id="IPR058597">
    <property type="entry name" value="PrgI-like_dom"/>
</dbReference>
<dbReference type="AlphaFoldDB" id="A0ABD5NPH7"/>
<dbReference type="InterPro" id="IPR058596">
    <property type="entry name" value="TraC-like_dom"/>
</dbReference>
<sequence>MSVSTDDGEYSARRIHRSLGGTTAFFHGYSIDELLLFLGVAFVTLVGAAVVPSALTIPVIGFGLMLGCSLAILHKVKPSYLWLTEWLVARLGWAIKNKEYTHGEDDSDVRYLTRLGRVYPHAIERTDGALVGAVKIEPANMALEDEDAWARAVQSLSEFVNATVDFPVKFYITSREVDQDDVVRDHQHRLGDADVRSRPVLRRLLKEYVARNTNPDGDVDSERTTVREFYIITAVRDSDVTHLDETGDSVLAFLADLRVVGRLFGRFQSDGLSAGERERLKEEKLESRLAQLRRGGASLYRCSVSTVDAYELARVTKEYWTGRTETYGDISKAIGTFPVVAHGLSERVPSNPHPDDVGAVIGETDRRKRSTASDRDHEADSEWKFPLDEFDDEADGTADNEVDESVESEGDGAATSEGDESEKGEADETSVAYEDRLDDPANLHQSVVAPSTVDWETTYAVIDDETYVRTFWIEQFPEEPPDGMFERLLLETDLQTDVSIHLDPFDNRSAEDMMAAWISDLKVNQHDSNSLQAEDLQEDIDRAKFMRSLVRANKASFYRGGVFIRLSAGSKQELDNKTTRLRSIVKDAPANSTLKVANRWQEKGLATVSPLGRNELGRDRMSTMTNQAVGATFPFSSNYMMMDEGVEYGYHGHNGSPVRIDPWSLETGHSELVVGMPGAGKTFGAIMRMLRMMKRRQDTMLVMIDPVGGFEGIADALNAKTITVGGDTRLNPLEIRETPADIIESDDGTSPLSAKKDEVLAVLENFLTARDIDLGTETGVLSYVIDEAYRQAGVVEDDVSTHTPENSPTMADVHRVLADIAENPDEHNIAESESARERAAQYADELAIAFQPFREGGAYENLSQPSEIDILEGNDKVVYIDLGQIEGTASGIDRQTFLMQLLLSTVYQQAKKTDKNVEVAIDEAHYLFEDQANLDFLETAFRHQRHAGLRMVLLSQTAQEFYETEQAEKIIGMCPIKVFHKLPDLDDETADTVGLTREQRQYVRSADAGKEELGYSQSLVRVEEHGTYPLHVVADDFEKRVIDYTPDDRATIERAINSVPEDVVEFEQFLESEARRNALQNRLGLTDEVLATLAEYGGVEGDGVPEATETVEMGGEGEETEEKATAENVAEPLTRPDGGEVRE</sequence>
<dbReference type="PANTHER" id="PTHR30121:SF6">
    <property type="entry name" value="SLR6007 PROTEIN"/>
    <property type="match status" value="1"/>
</dbReference>
<feature type="compositionally biased region" description="Acidic residues" evidence="1">
    <location>
        <begin position="388"/>
        <end position="410"/>
    </location>
</feature>
<dbReference type="InterPro" id="IPR051162">
    <property type="entry name" value="T4SS_component"/>
</dbReference>
<dbReference type="SUPFAM" id="SSF52540">
    <property type="entry name" value="P-loop containing nucleoside triphosphate hydrolases"/>
    <property type="match status" value="1"/>
</dbReference>
<feature type="region of interest" description="Disordered" evidence="1">
    <location>
        <begin position="345"/>
        <end position="430"/>
    </location>
</feature>
<feature type="transmembrane region" description="Helical" evidence="2">
    <location>
        <begin position="34"/>
        <end position="51"/>
    </location>
</feature>
<dbReference type="InterPro" id="IPR027417">
    <property type="entry name" value="P-loop_NTPase"/>
</dbReference>
<reference evidence="5 6" key="1">
    <citation type="journal article" date="2019" name="Int. J. Syst. Evol. Microbiol.">
        <title>The Global Catalogue of Microorganisms (GCM) 10K type strain sequencing project: providing services to taxonomists for standard genome sequencing and annotation.</title>
        <authorList>
            <consortium name="The Broad Institute Genomics Platform"/>
            <consortium name="The Broad Institute Genome Sequencing Center for Infectious Disease"/>
            <person name="Wu L."/>
            <person name="Ma J."/>
        </authorList>
    </citation>
    <scope>NUCLEOTIDE SEQUENCE [LARGE SCALE GENOMIC DNA]</scope>
    <source>
        <strain evidence="5 6">IBRC-M 10256</strain>
    </source>
</reference>
<keyword evidence="2" id="KW-0812">Transmembrane</keyword>
<gene>
    <name evidence="5" type="ORF">ACFOUR_11175</name>
</gene>
<evidence type="ECO:0000313" key="6">
    <source>
        <dbReference type="Proteomes" id="UP001595846"/>
    </source>
</evidence>
<dbReference type="RefSeq" id="WP_256532756.1">
    <property type="nucleotide sequence ID" value="NZ_CP101824.1"/>
</dbReference>
<dbReference type="Gene3D" id="3.40.50.300">
    <property type="entry name" value="P-loop containing nucleotide triphosphate hydrolases"/>
    <property type="match status" value="2"/>
</dbReference>
<dbReference type="Proteomes" id="UP001595846">
    <property type="component" value="Unassembled WGS sequence"/>
</dbReference>
<dbReference type="Pfam" id="PF26593">
    <property type="entry name" value="TraC-like"/>
    <property type="match status" value="1"/>
</dbReference>
<evidence type="ECO:0000259" key="3">
    <source>
        <dbReference type="Pfam" id="PF26592"/>
    </source>
</evidence>
<dbReference type="Pfam" id="PF26592">
    <property type="entry name" value="PrgI_like"/>
    <property type="match status" value="1"/>
</dbReference>
<keyword evidence="2" id="KW-0472">Membrane</keyword>
<feature type="domain" description="PrgI-like" evidence="3">
    <location>
        <begin position="25"/>
        <end position="101"/>
    </location>
</feature>
<comment type="caution">
    <text evidence="5">The sequence shown here is derived from an EMBL/GenBank/DDBJ whole genome shotgun (WGS) entry which is preliminary data.</text>
</comment>
<evidence type="ECO:0000259" key="4">
    <source>
        <dbReference type="Pfam" id="PF26593"/>
    </source>
</evidence>